<keyword evidence="1" id="KW-0472">Membrane</keyword>
<reference evidence="2" key="1">
    <citation type="submission" date="2019-03" db="EMBL/GenBank/DDBJ databases">
        <title>Lake Tanganyika Metagenome-Assembled Genomes (MAGs).</title>
        <authorList>
            <person name="Tran P."/>
        </authorList>
    </citation>
    <scope>NUCLEOTIDE SEQUENCE</scope>
    <source>
        <strain evidence="2">M_DeepCast_50m_m2_156</strain>
    </source>
</reference>
<sequence>MSEKPRPRNISGKRLQARVFAPATFSRLERVKNWARTRWRKIAIAGGIFLLAVGMHGAYRYQRYRTQPWVEVALMGHQDEYDGRVVVKKLRELQSKEKVSVIALELMNSTENENRETIHRFEKMRVQFDQWRAKNHPDPQTLEREARNAARSQTGTPVFIPLYAEALIQRLPIRFLESISSKELERAKKRETVIDQLFQQAANAPTLKESQARMIRFYEILDQETAERNQEMREELAKIRNEFRNKGTVFAATGLAHFEFPPKYRTRVVDAFEEGKIMLSDPRANYHVAPSLRAAREIVGSYLQTALVNNPNQRERLRPAYEMAKGFTLEDFSELDRRIGNMNPNKRLPAVIEILIEWANKR</sequence>
<feature type="transmembrane region" description="Helical" evidence="1">
    <location>
        <begin position="42"/>
        <end position="59"/>
    </location>
</feature>
<protein>
    <submittedName>
        <fullName evidence="2">TraB/GumN family protein</fullName>
    </submittedName>
</protein>
<evidence type="ECO:0000256" key="1">
    <source>
        <dbReference type="SAM" id="Phobius"/>
    </source>
</evidence>
<organism evidence="2 3">
    <name type="scientific">Candidatus Iainarchaeum sp</name>
    <dbReference type="NCBI Taxonomy" id="3101447"/>
    <lineage>
        <taxon>Archaea</taxon>
        <taxon>Candidatus Iainarchaeota</taxon>
        <taxon>Candidatus Iainarchaeia</taxon>
        <taxon>Candidatus Iainarchaeales</taxon>
        <taxon>Candidatus Iainarchaeaceae</taxon>
        <taxon>Candidatus Iainarchaeum</taxon>
    </lineage>
</organism>
<keyword evidence="1" id="KW-0812">Transmembrane</keyword>
<comment type="caution">
    <text evidence="2">The sequence shown here is derived from an EMBL/GenBank/DDBJ whole genome shotgun (WGS) entry which is preliminary data.</text>
</comment>
<dbReference type="Proteomes" id="UP000774699">
    <property type="component" value="Unassembled WGS sequence"/>
</dbReference>
<dbReference type="AlphaFoldDB" id="A0A8T4C633"/>
<evidence type="ECO:0000313" key="3">
    <source>
        <dbReference type="Proteomes" id="UP000774699"/>
    </source>
</evidence>
<name>A0A8T4C633_9ARCH</name>
<keyword evidence="1" id="KW-1133">Transmembrane helix</keyword>
<dbReference type="EMBL" id="VGJJ01000005">
    <property type="protein sequence ID" value="MBM3281966.1"/>
    <property type="molecule type" value="Genomic_DNA"/>
</dbReference>
<proteinExistence type="predicted"/>
<evidence type="ECO:0000313" key="2">
    <source>
        <dbReference type="EMBL" id="MBM3281966.1"/>
    </source>
</evidence>
<gene>
    <name evidence="2" type="ORF">FJY86_01325</name>
</gene>
<accession>A0A8T4C633</accession>